<dbReference type="SMART" id="SM01332">
    <property type="entry name" value="Cyclin_C"/>
    <property type="match status" value="1"/>
</dbReference>
<reference evidence="5 6" key="1">
    <citation type="submission" date="2024-01" db="EMBL/GenBank/DDBJ databases">
        <title>The genomes of 5 underutilized Papilionoideae crops provide insights into root nodulation and disease resistanc.</title>
        <authorList>
            <person name="Jiang F."/>
        </authorList>
    </citation>
    <scope>NUCLEOTIDE SEQUENCE [LARGE SCALE GENOMIC DNA]</scope>
    <source>
        <strain evidence="5">JINMINGXINNONG_FW02</strain>
        <tissue evidence="5">Leaves</tissue>
    </source>
</reference>
<dbReference type="EMBL" id="JAYMYR010000010">
    <property type="protein sequence ID" value="KAK7335370.1"/>
    <property type="molecule type" value="Genomic_DNA"/>
</dbReference>
<evidence type="ECO:0000256" key="1">
    <source>
        <dbReference type="ARBA" id="ARBA00022618"/>
    </source>
</evidence>
<evidence type="ECO:0000313" key="6">
    <source>
        <dbReference type="Proteomes" id="UP001374584"/>
    </source>
</evidence>
<dbReference type="SUPFAM" id="SSF47954">
    <property type="entry name" value="Cyclin-like"/>
    <property type="match status" value="2"/>
</dbReference>
<dbReference type="InterPro" id="IPR004367">
    <property type="entry name" value="Cyclin_C-dom"/>
</dbReference>
<dbReference type="AlphaFoldDB" id="A0AAN9LG04"/>
<keyword evidence="1" id="KW-0132">Cell division</keyword>
<comment type="caution">
    <text evidence="5">The sequence shown here is derived from an EMBL/GenBank/DDBJ whole genome shotgun (WGS) entry which is preliminary data.</text>
</comment>
<feature type="compositionally biased region" description="Basic and acidic residues" evidence="3">
    <location>
        <begin position="293"/>
        <end position="305"/>
    </location>
</feature>
<keyword evidence="2" id="KW-0131">Cell cycle</keyword>
<feature type="compositionally biased region" description="Acidic residues" evidence="3">
    <location>
        <begin position="264"/>
        <end position="273"/>
    </location>
</feature>
<organism evidence="5 6">
    <name type="scientific">Phaseolus coccineus</name>
    <name type="common">Scarlet runner bean</name>
    <name type="synonym">Phaseolus multiflorus</name>
    <dbReference type="NCBI Taxonomy" id="3886"/>
    <lineage>
        <taxon>Eukaryota</taxon>
        <taxon>Viridiplantae</taxon>
        <taxon>Streptophyta</taxon>
        <taxon>Embryophyta</taxon>
        <taxon>Tracheophyta</taxon>
        <taxon>Spermatophyta</taxon>
        <taxon>Magnoliopsida</taxon>
        <taxon>eudicotyledons</taxon>
        <taxon>Gunneridae</taxon>
        <taxon>Pentapetalae</taxon>
        <taxon>rosids</taxon>
        <taxon>fabids</taxon>
        <taxon>Fabales</taxon>
        <taxon>Fabaceae</taxon>
        <taxon>Papilionoideae</taxon>
        <taxon>50 kb inversion clade</taxon>
        <taxon>NPAAA clade</taxon>
        <taxon>indigoferoid/millettioid clade</taxon>
        <taxon>Phaseoleae</taxon>
        <taxon>Phaseolus</taxon>
    </lineage>
</organism>
<protein>
    <recommendedName>
        <fullName evidence="4">Cyclin C-terminal domain-containing protein</fullName>
    </recommendedName>
</protein>
<proteinExistence type="predicted"/>
<accession>A0AAN9LG04</accession>
<dbReference type="InterPro" id="IPR039361">
    <property type="entry name" value="Cyclin"/>
</dbReference>
<dbReference type="CDD" id="cd20544">
    <property type="entry name" value="CYCLIN_AtCycD-like_rpt2"/>
    <property type="match status" value="1"/>
</dbReference>
<dbReference type="InterPro" id="IPR036915">
    <property type="entry name" value="Cyclin-like_sf"/>
</dbReference>
<feature type="compositionally biased region" description="Basic and acidic residues" evidence="3">
    <location>
        <begin position="355"/>
        <end position="381"/>
    </location>
</feature>
<evidence type="ECO:0000256" key="2">
    <source>
        <dbReference type="ARBA" id="ARBA00023306"/>
    </source>
</evidence>
<feature type="domain" description="Cyclin C-terminal" evidence="4">
    <location>
        <begin position="112"/>
        <end position="223"/>
    </location>
</feature>
<feature type="compositionally biased region" description="Polar residues" evidence="3">
    <location>
        <begin position="250"/>
        <end position="261"/>
    </location>
</feature>
<name>A0AAN9LG04_PHACN</name>
<keyword evidence="6" id="KW-1185">Reference proteome</keyword>
<dbReference type="PANTHER" id="PTHR10177">
    <property type="entry name" value="CYCLINS"/>
    <property type="match status" value="1"/>
</dbReference>
<dbReference type="GO" id="GO:0051301">
    <property type="term" value="P:cell division"/>
    <property type="evidence" value="ECO:0007669"/>
    <property type="project" value="UniProtKB-KW"/>
</dbReference>
<evidence type="ECO:0000259" key="4">
    <source>
        <dbReference type="SMART" id="SM01332"/>
    </source>
</evidence>
<feature type="region of interest" description="Disordered" evidence="3">
    <location>
        <begin position="521"/>
        <end position="542"/>
    </location>
</feature>
<sequence length="553" mass="63675">MDFDPEFPVPSYREREAISHYLKIEHEFMAHRAFYTQTRNAQHRLIAVSTVVRLSEGRVIDTYIPYIAMNYFDRFVSTNPLSVRREAIYNPLKIMKMEFRILSGLNWRMRSVTPFHFLDYYYPTFKRIGGFKRQSINEIIVQSQGEVFFTQFKPSEIAMSALLAATYLGYSSRFTFIEESIRISRELMTCYQEMVNLCRKRSIKIRNRSGEVIFSVIVAVPSSLVEASGSKTRTTKAEELGKAVDLQVQEHGTSSTSQFRNTVLDDEEEEEEPNVAPLARRRRRNSGDDVETEEKKLGEEKEKAATLEAISEESENGAREDNSEGASDEFVEAETGAIDDNGKVPSEESVQVESGTRDDKCEGPSKEIVEAESRAREDKGKGKAVQETSEVEEENENELRRRKGKGKAVMEICEEEEENENELRRRQRKGNAVLEIRDVEEENESELRRRQRKGKAVVETRDVEEENEHEDLTRRVETARRGILRSEEIQPLRAMIFQLRWPISVQPGEIVRDIDRSLQTDDPHITTTRRSTSTRGTDSDSDLVSNNCQCTIM</sequence>
<dbReference type="Gene3D" id="1.10.472.10">
    <property type="entry name" value="Cyclin-like"/>
    <property type="match status" value="1"/>
</dbReference>
<gene>
    <name evidence="5" type="ORF">VNO80_27163</name>
</gene>
<feature type="region of interest" description="Disordered" evidence="3">
    <location>
        <begin position="248"/>
        <end position="408"/>
    </location>
</feature>
<evidence type="ECO:0000256" key="3">
    <source>
        <dbReference type="SAM" id="MobiDB-lite"/>
    </source>
</evidence>
<dbReference type="Proteomes" id="UP001374584">
    <property type="component" value="Unassembled WGS sequence"/>
</dbReference>
<feature type="compositionally biased region" description="Low complexity" evidence="3">
    <location>
        <begin position="526"/>
        <end position="536"/>
    </location>
</feature>
<evidence type="ECO:0000313" key="5">
    <source>
        <dbReference type="EMBL" id="KAK7335370.1"/>
    </source>
</evidence>